<comment type="caution">
    <text evidence="2">The sequence shown here is derived from an EMBL/GenBank/DDBJ whole genome shotgun (WGS) entry which is preliminary data.</text>
</comment>
<dbReference type="Gene3D" id="3.90.550.10">
    <property type="entry name" value="Spore Coat Polysaccharide Biosynthesis Protein SpsA, Chain A"/>
    <property type="match status" value="1"/>
</dbReference>
<accession>A0A2G1VUX9</accession>
<dbReference type="OrthoDB" id="9771846at2"/>
<evidence type="ECO:0000313" key="2">
    <source>
        <dbReference type="EMBL" id="PHQ30577.1"/>
    </source>
</evidence>
<dbReference type="CDD" id="cd04186">
    <property type="entry name" value="GT_2_like_c"/>
    <property type="match status" value="1"/>
</dbReference>
<dbReference type="SUPFAM" id="SSF53448">
    <property type="entry name" value="Nucleotide-diphospho-sugar transferases"/>
    <property type="match status" value="1"/>
</dbReference>
<name>A0A2G1VUX9_9FLAO</name>
<gene>
    <name evidence="2" type="ORF">CJ305_06370</name>
</gene>
<keyword evidence="3" id="KW-1185">Reference proteome</keyword>
<dbReference type="InterPro" id="IPR029044">
    <property type="entry name" value="Nucleotide-diphossugar_trans"/>
</dbReference>
<dbReference type="InterPro" id="IPR001173">
    <property type="entry name" value="Glyco_trans_2-like"/>
</dbReference>
<protein>
    <recommendedName>
        <fullName evidence="1">Glycosyltransferase 2-like domain-containing protein</fullName>
    </recommendedName>
</protein>
<reference evidence="2 3" key="1">
    <citation type="submission" date="2017-08" db="EMBL/GenBank/DDBJ databases">
        <title>The whole genome shortgun sequences of strain Leeuwenhoekiella nanhaiensis G18 from the South China Sea.</title>
        <authorList>
            <person name="Liu Q."/>
        </authorList>
    </citation>
    <scope>NUCLEOTIDE SEQUENCE [LARGE SCALE GENOMIC DNA]</scope>
    <source>
        <strain evidence="2 3">G18</strain>
    </source>
</reference>
<organism evidence="2 3">
    <name type="scientific">Leeuwenhoekiella nanhaiensis</name>
    <dbReference type="NCBI Taxonomy" id="1655491"/>
    <lineage>
        <taxon>Bacteria</taxon>
        <taxon>Pseudomonadati</taxon>
        <taxon>Bacteroidota</taxon>
        <taxon>Flavobacteriia</taxon>
        <taxon>Flavobacteriales</taxon>
        <taxon>Flavobacteriaceae</taxon>
        <taxon>Leeuwenhoekiella</taxon>
    </lineage>
</organism>
<evidence type="ECO:0000313" key="3">
    <source>
        <dbReference type="Proteomes" id="UP000229433"/>
    </source>
</evidence>
<dbReference type="Pfam" id="PF00535">
    <property type="entry name" value="Glycos_transf_2"/>
    <property type="match status" value="1"/>
</dbReference>
<feature type="domain" description="Glycosyltransferase 2-like" evidence="1">
    <location>
        <begin position="4"/>
        <end position="180"/>
    </location>
</feature>
<dbReference type="EMBL" id="NQXA01000002">
    <property type="protein sequence ID" value="PHQ30577.1"/>
    <property type="molecule type" value="Genomic_DNA"/>
</dbReference>
<proteinExistence type="predicted"/>
<dbReference type="AlphaFoldDB" id="A0A2G1VUX9"/>
<dbReference type="PANTHER" id="PTHR43179:SF7">
    <property type="entry name" value="RHAMNOSYLTRANSFERASE WBBL"/>
    <property type="match status" value="1"/>
</dbReference>
<dbReference type="Proteomes" id="UP000229433">
    <property type="component" value="Unassembled WGS sequence"/>
</dbReference>
<sequence length="372" mass="41296">MRLSVIIVSYKVPHYLQLCLESVTGALTDIDSEIIVVDNASGDATAEMVQSAFPEVKWIANTENVGFSKANNQGVAAASGKYICILNPDTLVPESCFHNVLAFAEGKKQIGAVGVRLIDGTGNFLPESKRNLTTPKVSLQKLLGNGKSYYATNLAETDTGKVAVLVGAFMFLKKQVYEEVGGFDERFFMYGEDIDLSYSITQKGYENYYLGSTTVLHFKGESTVKDREYAKRFYGAMRFFAGKHFHNSRLVDRALSLVVNGISYTYDKAKPDQNSKPGFDKHYWVSDTNYPPDALKEKAVALKWNELASCHSDKWTASRFVFDLEGSTIAQILEAMQGLKNRQNTFRIRPSNCNFSCGSDSAAGRGEVEKWV</sequence>
<dbReference type="RefSeq" id="WP_099645407.1">
    <property type="nucleotide sequence ID" value="NZ_KZ319288.1"/>
</dbReference>
<dbReference type="PANTHER" id="PTHR43179">
    <property type="entry name" value="RHAMNOSYLTRANSFERASE WBBL"/>
    <property type="match status" value="1"/>
</dbReference>
<evidence type="ECO:0000259" key="1">
    <source>
        <dbReference type="Pfam" id="PF00535"/>
    </source>
</evidence>